<evidence type="ECO:0000313" key="2">
    <source>
        <dbReference type="EMBL" id="KII72319.1"/>
    </source>
</evidence>
<dbReference type="AlphaFoldDB" id="A0A0C2J3A5"/>
<keyword evidence="1" id="KW-0472">Membrane</keyword>
<keyword evidence="3" id="KW-1185">Reference proteome</keyword>
<comment type="caution">
    <text evidence="2">The sequence shown here is derived from an EMBL/GenBank/DDBJ whole genome shotgun (WGS) entry which is preliminary data.</text>
</comment>
<reference evidence="2 3" key="1">
    <citation type="journal article" date="2014" name="Genome Biol. Evol.">
        <title>The genome of the myxosporean Thelohanellus kitauei shows adaptations to nutrient acquisition within its fish host.</title>
        <authorList>
            <person name="Yang Y."/>
            <person name="Xiong J."/>
            <person name="Zhou Z."/>
            <person name="Huo F."/>
            <person name="Miao W."/>
            <person name="Ran C."/>
            <person name="Liu Y."/>
            <person name="Zhang J."/>
            <person name="Feng J."/>
            <person name="Wang M."/>
            <person name="Wang M."/>
            <person name="Wang L."/>
            <person name="Yao B."/>
        </authorList>
    </citation>
    <scope>NUCLEOTIDE SEQUENCE [LARGE SCALE GENOMIC DNA]</scope>
    <source>
        <strain evidence="2">Wuqing</strain>
    </source>
</reference>
<feature type="transmembrane region" description="Helical" evidence="1">
    <location>
        <begin position="132"/>
        <end position="156"/>
    </location>
</feature>
<keyword evidence="1" id="KW-0812">Transmembrane</keyword>
<feature type="transmembrane region" description="Helical" evidence="1">
    <location>
        <begin position="87"/>
        <end position="111"/>
    </location>
</feature>
<dbReference type="OrthoDB" id="10564165at2759"/>
<evidence type="ECO:0000313" key="3">
    <source>
        <dbReference type="Proteomes" id="UP000031668"/>
    </source>
</evidence>
<dbReference type="Proteomes" id="UP000031668">
    <property type="component" value="Unassembled WGS sequence"/>
</dbReference>
<protein>
    <submittedName>
        <fullName evidence="2">Uncharacterized protein</fullName>
    </submittedName>
</protein>
<accession>A0A0C2J3A5</accession>
<dbReference type="EMBL" id="JWZT01001295">
    <property type="protein sequence ID" value="KII72319.1"/>
    <property type="molecule type" value="Genomic_DNA"/>
</dbReference>
<sequence>MVRYGRVRNTSILLYGLIQVLCILALSTAYNGYLHTKLHIDCLKDTKSSVTLEFLITYPYHTNISYRFPVCGQKESSSVSQIIRQGVLIRFVMCSAFFGLFFCIGMILSYIKLKIYDVDMYVIFGKGLAIEMVANAILALLFFISSIFTTVIWVNIKSIANKSYLSTPLLYCQQNFEYMTCKVEFTQRLSTFIVSVISMMISSTLCVARLVNLLYMAQNRRQTLLATYLTVV</sequence>
<feature type="transmembrane region" description="Helical" evidence="1">
    <location>
        <begin position="192"/>
        <end position="215"/>
    </location>
</feature>
<evidence type="ECO:0000256" key="1">
    <source>
        <dbReference type="SAM" id="Phobius"/>
    </source>
</evidence>
<name>A0A0C2J3A5_THEKT</name>
<keyword evidence="1" id="KW-1133">Transmembrane helix</keyword>
<feature type="transmembrane region" description="Helical" evidence="1">
    <location>
        <begin position="12"/>
        <end position="30"/>
    </location>
</feature>
<organism evidence="2 3">
    <name type="scientific">Thelohanellus kitauei</name>
    <name type="common">Myxosporean</name>
    <dbReference type="NCBI Taxonomy" id="669202"/>
    <lineage>
        <taxon>Eukaryota</taxon>
        <taxon>Metazoa</taxon>
        <taxon>Cnidaria</taxon>
        <taxon>Myxozoa</taxon>
        <taxon>Myxosporea</taxon>
        <taxon>Bivalvulida</taxon>
        <taxon>Platysporina</taxon>
        <taxon>Myxobolidae</taxon>
        <taxon>Thelohanellus</taxon>
    </lineage>
</organism>
<proteinExistence type="predicted"/>
<gene>
    <name evidence="2" type="ORF">RF11_10019</name>
</gene>